<keyword evidence="2" id="KW-0732">Signal</keyword>
<comment type="caution">
    <text evidence="3">The sequence shown here is derived from an EMBL/GenBank/DDBJ whole genome shotgun (WGS) entry which is preliminary data.</text>
</comment>
<evidence type="ECO:0000313" key="4">
    <source>
        <dbReference type="Proteomes" id="UP001064262"/>
    </source>
</evidence>
<feature type="signal peptide" evidence="2">
    <location>
        <begin position="1"/>
        <end position="20"/>
    </location>
</feature>
<evidence type="ECO:0000256" key="1">
    <source>
        <dbReference type="SAM" id="MobiDB-lite"/>
    </source>
</evidence>
<reference evidence="3" key="1">
    <citation type="submission" date="2022-09" db="EMBL/GenBank/DDBJ databases">
        <title>Winslowiella arboricola sp. nov., isolated from bleeding cankers on broadleaf hosts.</title>
        <authorList>
            <person name="Brady C."/>
            <person name="Kaur S."/>
            <person name="Crampton B."/>
            <person name="Maddock D."/>
            <person name="Arnold D."/>
            <person name="Denman S."/>
        </authorList>
    </citation>
    <scope>NUCLEOTIDE SEQUENCE</scope>
    <source>
        <strain evidence="3">BAC 15a-03b</strain>
    </source>
</reference>
<evidence type="ECO:0000256" key="2">
    <source>
        <dbReference type="SAM" id="SignalP"/>
    </source>
</evidence>
<gene>
    <name evidence="3" type="ORF">N5923_12315</name>
</gene>
<evidence type="ECO:0000313" key="3">
    <source>
        <dbReference type="EMBL" id="MCU5778276.1"/>
    </source>
</evidence>
<dbReference type="AlphaFoldDB" id="A0A9J6PU43"/>
<sequence>MKVKFILLLLVSTISSLSFAHEGHDESENTELHVFHTAEGQQPENSDDEQSQADAAHNCDGAGSADEQQESLD</sequence>
<keyword evidence="4" id="KW-1185">Reference proteome</keyword>
<feature type="region of interest" description="Disordered" evidence="1">
    <location>
        <begin position="22"/>
        <end position="73"/>
    </location>
</feature>
<protein>
    <recommendedName>
        <fullName evidence="5">Secreted protein</fullName>
    </recommendedName>
</protein>
<feature type="compositionally biased region" description="Basic and acidic residues" evidence="1">
    <location>
        <begin position="22"/>
        <end position="36"/>
    </location>
</feature>
<name>A0A9J6PU43_9GAMM</name>
<proteinExistence type="predicted"/>
<accession>A0A9J6PU43</accession>
<dbReference type="EMBL" id="JAODIM010000041">
    <property type="protein sequence ID" value="MCU5778276.1"/>
    <property type="molecule type" value="Genomic_DNA"/>
</dbReference>
<organism evidence="3 4">
    <name type="scientific">Winslowiella arboricola</name>
    <dbReference type="NCBI Taxonomy" id="2978220"/>
    <lineage>
        <taxon>Bacteria</taxon>
        <taxon>Pseudomonadati</taxon>
        <taxon>Pseudomonadota</taxon>
        <taxon>Gammaproteobacteria</taxon>
        <taxon>Enterobacterales</taxon>
        <taxon>Erwiniaceae</taxon>
        <taxon>Winslowiella</taxon>
    </lineage>
</organism>
<evidence type="ECO:0008006" key="5">
    <source>
        <dbReference type="Google" id="ProtNLM"/>
    </source>
</evidence>
<dbReference type="RefSeq" id="WP_267142107.1">
    <property type="nucleotide sequence ID" value="NZ_JAODIL010000066.1"/>
</dbReference>
<dbReference type="Proteomes" id="UP001064262">
    <property type="component" value="Unassembled WGS sequence"/>
</dbReference>
<feature type="chain" id="PRO_5039934373" description="Secreted protein" evidence="2">
    <location>
        <begin position="21"/>
        <end position="73"/>
    </location>
</feature>